<dbReference type="Proteomes" id="UP000589292">
    <property type="component" value="Unassembled WGS sequence"/>
</dbReference>
<evidence type="ECO:0000313" key="3">
    <source>
        <dbReference type="Proteomes" id="UP000589292"/>
    </source>
</evidence>
<dbReference type="InterPro" id="IPR032710">
    <property type="entry name" value="NTF2-like_dom_sf"/>
</dbReference>
<gene>
    <name evidence="2" type="ORF">FG486_17265</name>
</gene>
<dbReference type="AlphaFoldDB" id="A0A7V8RGZ5"/>
<comment type="caution">
    <text evidence="2">The sequence shown here is derived from an EMBL/GenBank/DDBJ whole genome shotgun (WGS) entry which is preliminary data.</text>
</comment>
<evidence type="ECO:0000259" key="1">
    <source>
        <dbReference type="Pfam" id="PF12680"/>
    </source>
</evidence>
<dbReference type="SUPFAM" id="SSF54427">
    <property type="entry name" value="NTF2-like"/>
    <property type="match status" value="1"/>
</dbReference>
<feature type="domain" description="SnoaL-like" evidence="1">
    <location>
        <begin position="11"/>
        <end position="117"/>
    </location>
</feature>
<dbReference type="RefSeq" id="WP_181268487.1">
    <property type="nucleotide sequence ID" value="NZ_BAAAGB010000002.1"/>
</dbReference>
<organism evidence="2 3">
    <name type="scientific">Sphingomonas ursincola</name>
    <dbReference type="NCBI Taxonomy" id="56361"/>
    <lineage>
        <taxon>Bacteria</taxon>
        <taxon>Pseudomonadati</taxon>
        <taxon>Pseudomonadota</taxon>
        <taxon>Alphaproteobacteria</taxon>
        <taxon>Sphingomonadales</taxon>
        <taxon>Sphingomonadaceae</taxon>
        <taxon>Sphingomonas</taxon>
    </lineage>
</organism>
<reference evidence="2 3" key="1">
    <citation type="journal article" date="1994" name="Int. J. Syst. Bacteriol.">
        <title>Phylogenetic positions of novel aerobic, bacteriochlorophyll a-containing bacteria and description of Roseococcus thiosulfatophilus gen. nov., sp. nov., Erythromicrobium ramosum gen. nov., sp. nov., and Erythrobacter litoralis sp. nov.</title>
        <authorList>
            <person name="Yurkov V."/>
            <person name="Stackebrandt E."/>
            <person name="Holmes A."/>
            <person name="Fuerst J.A."/>
            <person name="Hugenholtz P."/>
            <person name="Golecki J."/>
            <person name="Gad'on N."/>
            <person name="Gorlenko V.M."/>
            <person name="Kompantseva E.I."/>
            <person name="Drews G."/>
        </authorList>
    </citation>
    <scope>NUCLEOTIDE SEQUENCE [LARGE SCALE GENOMIC DNA]</scope>
    <source>
        <strain evidence="2 3">KR-99</strain>
    </source>
</reference>
<dbReference type="EMBL" id="VDES01000004">
    <property type="protein sequence ID" value="MBA1376095.1"/>
    <property type="molecule type" value="Genomic_DNA"/>
</dbReference>
<dbReference type="InterPro" id="IPR037401">
    <property type="entry name" value="SnoaL-like"/>
</dbReference>
<dbReference type="Pfam" id="PF12680">
    <property type="entry name" value="SnoaL_2"/>
    <property type="match status" value="1"/>
</dbReference>
<name>A0A7V8RGZ5_9SPHN</name>
<dbReference type="Gene3D" id="3.10.450.50">
    <property type="match status" value="1"/>
</dbReference>
<dbReference type="PANTHER" id="PTHR41252">
    <property type="entry name" value="BLR2505 PROTEIN"/>
    <property type="match status" value="1"/>
</dbReference>
<proteinExistence type="predicted"/>
<accession>A0A7V8RGZ5</accession>
<evidence type="ECO:0000313" key="2">
    <source>
        <dbReference type="EMBL" id="MBA1376095.1"/>
    </source>
</evidence>
<dbReference type="PANTHER" id="PTHR41252:SF1">
    <property type="entry name" value="BLR2505 PROTEIN"/>
    <property type="match status" value="1"/>
</dbReference>
<sequence length="133" mass="14351">MTGESQLKAIVQAVYAHAGAGDWAACEALLSPDLVIHEAEGLPYAGTYRGRDALRRLHGIVMAHWQDPEIEFHAMTAGDGHVVSLVTFHLTSRATGKGAAMPLAETFRIEQGRVTEIRPFYFDPAAVGALDHA</sequence>
<keyword evidence="3" id="KW-1185">Reference proteome</keyword>
<protein>
    <submittedName>
        <fullName evidence="2">Nuclear transport factor 2 family protein</fullName>
    </submittedName>
</protein>